<organism evidence="7 8">
    <name type="scientific">Flagellimonas algicola</name>
    <dbReference type="NCBI Taxonomy" id="2583815"/>
    <lineage>
        <taxon>Bacteria</taxon>
        <taxon>Pseudomonadati</taxon>
        <taxon>Bacteroidota</taxon>
        <taxon>Flavobacteriia</taxon>
        <taxon>Flavobacteriales</taxon>
        <taxon>Flavobacteriaceae</taxon>
        <taxon>Flagellimonas</taxon>
    </lineage>
</organism>
<dbReference type="Pfam" id="PF08281">
    <property type="entry name" value="Sigma70_r4_2"/>
    <property type="match status" value="1"/>
</dbReference>
<dbReference type="NCBIfam" id="TIGR02937">
    <property type="entry name" value="sigma70-ECF"/>
    <property type="match status" value="1"/>
</dbReference>
<dbReference type="PANTHER" id="PTHR43133:SF46">
    <property type="entry name" value="RNA POLYMERASE SIGMA-70 FACTOR ECF SUBFAMILY"/>
    <property type="match status" value="1"/>
</dbReference>
<dbReference type="InterPro" id="IPR036388">
    <property type="entry name" value="WH-like_DNA-bd_sf"/>
</dbReference>
<keyword evidence="4" id="KW-0804">Transcription</keyword>
<evidence type="ECO:0000256" key="2">
    <source>
        <dbReference type="ARBA" id="ARBA00023015"/>
    </source>
</evidence>
<dbReference type="Gene3D" id="1.10.10.10">
    <property type="entry name" value="Winged helix-like DNA-binding domain superfamily/Winged helix DNA-binding domain"/>
    <property type="match status" value="1"/>
</dbReference>
<accession>A0ABY2WI29</accession>
<dbReference type="InterPro" id="IPR013325">
    <property type="entry name" value="RNA_pol_sigma_r2"/>
</dbReference>
<evidence type="ECO:0000259" key="6">
    <source>
        <dbReference type="Pfam" id="PF08281"/>
    </source>
</evidence>
<dbReference type="SUPFAM" id="SSF88659">
    <property type="entry name" value="Sigma3 and sigma4 domains of RNA polymerase sigma factors"/>
    <property type="match status" value="1"/>
</dbReference>
<comment type="similarity">
    <text evidence="1">Belongs to the sigma-70 factor family. ECF subfamily.</text>
</comment>
<dbReference type="NCBIfam" id="TIGR02985">
    <property type="entry name" value="Sig70_bacteroi1"/>
    <property type="match status" value="1"/>
</dbReference>
<feature type="domain" description="RNA polymerase sigma-70 region 2" evidence="5">
    <location>
        <begin position="32"/>
        <end position="97"/>
    </location>
</feature>
<keyword evidence="8" id="KW-1185">Reference proteome</keyword>
<evidence type="ECO:0000313" key="8">
    <source>
        <dbReference type="Proteomes" id="UP000751614"/>
    </source>
</evidence>
<dbReference type="Gene3D" id="1.10.1740.10">
    <property type="match status" value="1"/>
</dbReference>
<reference evidence="7 8" key="1">
    <citation type="submission" date="2019-05" db="EMBL/GenBank/DDBJ databases">
        <title>Flagellimonas sp. AsT0115, sp. nov., isolated from a marine red algae, Asparagopsis taxiformis.</title>
        <authorList>
            <person name="Kim J."/>
            <person name="Jeong S.E."/>
            <person name="Jeon C.O."/>
        </authorList>
    </citation>
    <scope>NUCLEOTIDE SEQUENCE [LARGE SCALE GENOMIC DNA]</scope>
    <source>
        <strain evidence="7 8">AsT0115</strain>
    </source>
</reference>
<dbReference type="RefSeq" id="WP_138838798.1">
    <property type="nucleotide sequence ID" value="NZ_VCNI01000003.1"/>
</dbReference>
<dbReference type="Proteomes" id="UP000751614">
    <property type="component" value="Unassembled WGS sequence"/>
</dbReference>
<dbReference type="Pfam" id="PF04542">
    <property type="entry name" value="Sigma70_r2"/>
    <property type="match status" value="1"/>
</dbReference>
<evidence type="ECO:0000313" key="7">
    <source>
        <dbReference type="EMBL" id="TMU51050.1"/>
    </source>
</evidence>
<proteinExistence type="inferred from homology"/>
<evidence type="ECO:0000256" key="3">
    <source>
        <dbReference type="ARBA" id="ARBA00023082"/>
    </source>
</evidence>
<keyword evidence="2" id="KW-0805">Transcription regulation</keyword>
<evidence type="ECO:0000256" key="4">
    <source>
        <dbReference type="ARBA" id="ARBA00023163"/>
    </source>
</evidence>
<dbReference type="InterPro" id="IPR014327">
    <property type="entry name" value="RNA_pol_sigma70_bacteroid"/>
</dbReference>
<dbReference type="EMBL" id="VCNI01000003">
    <property type="protein sequence ID" value="TMU51050.1"/>
    <property type="molecule type" value="Genomic_DNA"/>
</dbReference>
<keyword evidence="3" id="KW-0731">Sigma factor</keyword>
<name>A0ABY2WI29_9FLAO</name>
<sequence length="196" mass="23225">MTKQTKTFLLHTDEALLNRLQNNDESALTAFYDRYWDAAFLAAYNILKDKKLCEDIVQDVFLDIWNRRQKIKITTTFKSYFFSCVRYQVFAQIRKKSKNVRVEVFENLEPRVHYGCPESEYLYQELVAQVNSSVEQLPKKCREVYKLSRHEQLTHAEISSRLDISTKTVENHMTKALKILRNTVGNFLILISFHLF</sequence>
<dbReference type="InterPro" id="IPR039425">
    <property type="entry name" value="RNA_pol_sigma-70-like"/>
</dbReference>
<dbReference type="InterPro" id="IPR013249">
    <property type="entry name" value="RNA_pol_sigma70_r4_t2"/>
</dbReference>
<evidence type="ECO:0000256" key="1">
    <source>
        <dbReference type="ARBA" id="ARBA00010641"/>
    </source>
</evidence>
<dbReference type="InterPro" id="IPR014284">
    <property type="entry name" value="RNA_pol_sigma-70_dom"/>
</dbReference>
<protein>
    <submittedName>
        <fullName evidence="7">RNA polymerase sigma-70 factor</fullName>
    </submittedName>
</protein>
<feature type="domain" description="RNA polymerase sigma factor 70 region 4 type 2" evidence="6">
    <location>
        <begin position="134"/>
        <end position="179"/>
    </location>
</feature>
<gene>
    <name evidence="7" type="ORF">FGG15_17680</name>
</gene>
<comment type="caution">
    <text evidence="7">The sequence shown here is derived from an EMBL/GenBank/DDBJ whole genome shotgun (WGS) entry which is preliminary data.</text>
</comment>
<dbReference type="SUPFAM" id="SSF88946">
    <property type="entry name" value="Sigma2 domain of RNA polymerase sigma factors"/>
    <property type="match status" value="1"/>
</dbReference>
<evidence type="ECO:0000259" key="5">
    <source>
        <dbReference type="Pfam" id="PF04542"/>
    </source>
</evidence>
<dbReference type="InterPro" id="IPR007627">
    <property type="entry name" value="RNA_pol_sigma70_r2"/>
</dbReference>
<dbReference type="InterPro" id="IPR013324">
    <property type="entry name" value="RNA_pol_sigma_r3/r4-like"/>
</dbReference>
<dbReference type="PANTHER" id="PTHR43133">
    <property type="entry name" value="RNA POLYMERASE ECF-TYPE SIGMA FACTO"/>
    <property type="match status" value="1"/>
</dbReference>